<reference evidence="2" key="1">
    <citation type="journal article" date="2021" name="Nat. Commun.">
        <title>Genetic determinants of endophytism in the Arabidopsis root mycobiome.</title>
        <authorList>
            <person name="Mesny F."/>
            <person name="Miyauchi S."/>
            <person name="Thiergart T."/>
            <person name="Pickel B."/>
            <person name="Atanasova L."/>
            <person name="Karlsson M."/>
            <person name="Huettel B."/>
            <person name="Barry K.W."/>
            <person name="Haridas S."/>
            <person name="Chen C."/>
            <person name="Bauer D."/>
            <person name="Andreopoulos W."/>
            <person name="Pangilinan J."/>
            <person name="LaButti K."/>
            <person name="Riley R."/>
            <person name="Lipzen A."/>
            <person name="Clum A."/>
            <person name="Drula E."/>
            <person name="Henrissat B."/>
            <person name="Kohler A."/>
            <person name="Grigoriev I.V."/>
            <person name="Martin F.M."/>
            <person name="Hacquard S."/>
        </authorList>
    </citation>
    <scope>NUCLEOTIDE SEQUENCE</scope>
    <source>
        <strain evidence="2">MPI-SDFR-AT-0073</strain>
    </source>
</reference>
<evidence type="ECO:0000313" key="3">
    <source>
        <dbReference type="Proteomes" id="UP000758603"/>
    </source>
</evidence>
<dbReference type="AlphaFoldDB" id="A0A9P8URN5"/>
<keyword evidence="1" id="KW-0812">Transmembrane</keyword>
<keyword evidence="1" id="KW-1133">Transmembrane helix</keyword>
<name>A0A9P8URN5_9PEZI</name>
<organism evidence="2 3">
    <name type="scientific">Truncatella angustata</name>
    <dbReference type="NCBI Taxonomy" id="152316"/>
    <lineage>
        <taxon>Eukaryota</taxon>
        <taxon>Fungi</taxon>
        <taxon>Dikarya</taxon>
        <taxon>Ascomycota</taxon>
        <taxon>Pezizomycotina</taxon>
        <taxon>Sordariomycetes</taxon>
        <taxon>Xylariomycetidae</taxon>
        <taxon>Amphisphaeriales</taxon>
        <taxon>Sporocadaceae</taxon>
        <taxon>Truncatella</taxon>
    </lineage>
</organism>
<keyword evidence="1" id="KW-0472">Membrane</keyword>
<protein>
    <submittedName>
        <fullName evidence="2">Uncharacterized protein</fullName>
    </submittedName>
</protein>
<keyword evidence="3" id="KW-1185">Reference proteome</keyword>
<comment type="caution">
    <text evidence="2">The sequence shown here is derived from an EMBL/GenBank/DDBJ whole genome shotgun (WGS) entry which is preliminary data.</text>
</comment>
<dbReference type="GeneID" id="70124285"/>
<dbReference type="EMBL" id="JAGPXC010000002">
    <property type="protein sequence ID" value="KAH6657730.1"/>
    <property type="molecule type" value="Genomic_DNA"/>
</dbReference>
<accession>A0A9P8URN5</accession>
<proteinExistence type="predicted"/>
<feature type="transmembrane region" description="Helical" evidence="1">
    <location>
        <begin position="45"/>
        <end position="65"/>
    </location>
</feature>
<dbReference type="Proteomes" id="UP000758603">
    <property type="component" value="Unassembled WGS sequence"/>
</dbReference>
<feature type="transmembrane region" description="Helical" evidence="1">
    <location>
        <begin position="21"/>
        <end position="39"/>
    </location>
</feature>
<sequence length="114" mass="12632">MSRIGEHRLPKLCIPIFNDRPWFGSIILVLLHFVLFVHLPANNLTILVLPTTMSGSLPLAIWSLLRPDELLDQGAQARMPWLWFGIIAHASGTQSSVIRRGIVMSSSGSCPGFQ</sequence>
<gene>
    <name evidence="2" type="ORF">BKA67DRAFT_196592</name>
</gene>
<evidence type="ECO:0000313" key="2">
    <source>
        <dbReference type="EMBL" id="KAH6657730.1"/>
    </source>
</evidence>
<dbReference type="RefSeq" id="XP_045961964.1">
    <property type="nucleotide sequence ID" value="XM_046095392.1"/>
</dbReference>
<evidence type="ECO:0000256" key="1">
    <source>
        <dbReference type="SAM" id="Phobius"/>
    </source>
</evidence>